<evidence type="ECO:0000256" key="1">
    <source>
        <dbReference type="PROSITE-ProRule" id="PRU00221"/>
    </source>
</evidence>
<proteinExistence type="predicted"/>
<dbReference type="PANTHER" id="PTHR19879">
    <property type="entry name" value="TRANSCRIPTION INITIATION FACTOR TFIID"/>
    <property type="match status" value="1"/>
</dbReference>
<dbReference type="PROSITE" id="PS50294">
    <property type="entry name" value="WD_REPEATS_REGION"/>
    <property type="match status" value="1"/>
</dbReference>
<dbReference type="InterPro" id="IPR036322">
    <property type="entry name" value="WD40_repeat_dom_sf"/>
</dbReference>
<comment type="caution">
    <text evidence="2">The sequence shown here is derived from an EMBL/GenBank/DDBJ whole genome shotgun (WGS) entry which is preliminary data.</text>
</comment>
<dbReference type="Gene3D" id="2.130.10.10">
    <property type="entry name" value="YVTN repeat-like/Quinoprotein amine dehydrogenase"/>
    <property type="match status" value="2"/>
</dbReference>
<dbReference type="OrthoDB" id="1367865at2759"/>
<dbReference type="SUPFAM" id="SSF50978">
    <property type="entry name" value="WD40 repeat-like"/>
    <property type="match status" value="1"/>
</dbReference>
<keyword evidence="1" id="KW-0853">WD repeat</keyword>
<dbReference type="EMBL" id="JAAGWQ010000103">
    <property type="protein sequence ID" value="KAF5667059.1"/>
    <property type="molecule type" value="Genomic_DNA"/>
</dbReference>
<sequence length="491" mass="54920">MPSYSSDEFLADWRYAVEQDLTTSAGEPYPYADGGRLQWGDETRKITLKGQSHLGCVSYDGKRLALAVEHDIHVVDTQSWETIVILKGHTSKIDSMAFRPRDAKTLISSDEPFYDGLGSAKDPTIILWNIEEEQATTHLDEDSLGNAARAAASAAAKKLAEDGISLDSTKVQDLGTVLEPAIGRVVSEHMIAGKVTLEGQLVSAHQSQMLSPSGKWLAYIPGKRPRSNRSDPWDIKILSTDDLSEGLTLEGHTDAMMWLGWNIDESLFASVSWDGSIRVWDFQTGYEKYHFNTEHQNWTGGFSSDSKYFAAIDGEANVRVYSMDDGELYWMYEGDTSGWRRTVSWHPNNSWLAVGGERGGELLLLDVKAKTLLQRRVLSIEASTSSEEVRSMMKGFVGVGEVKFLDDGKRLAVWTYGDWSIEVYDIKQEVKWRFARGGTEDGPGADKWRNEQGKVTSGRGYDMLTWEDRARGVLQLCSLDFDGVRIWEVPL</sequence>
<evidence type="ECO:0000313" key="3">
    <source>
        <dbReference type="Proteomes" id="UP000567885"/>
    </source>
</evidence>
<reference evidence="2 3" key="1">
    <citation type="submission" date="2020-05" db="EMBL/GenBank/DDBJ databases">
        <title>Identification and distribution of gene clusters putatively required for synthesis of sphingolipid metabolism inhibitors in phylogenetically diverse species of the filamentous fungus Fusarium.</title>
        <authorList>
            <person name="Kim H.-S."/>
            <person name="Busman M."/>
            <person name="Brown D.W."/>
            <person name="Divon H."/>
            <person name="Uhlig S."/>
            <person name="Proctor R.H."/>
        </authorList>
    </citation>
    <scope>NUCLEOTIDE SEQUENCE [LARGE SCALE GENOMIC DNA]</scope>
    <source>
        <strain evidence="2 3">NRRL 20693</strain>
    </source>
</reference>
<dbReference type="PANTHER" id="PTHR19879:SF9">
    <property type="entry name" value="TRANSCRIPTION INITIATION FACTOR TFIID SUBUNIT 5"/>
    <property type="match status" value="1"/>
</dbReference>
<protein>
    <submittedName>
        <fullName evidence="2">Serine threonine kinase</fullName>
    </submittedName>
</protein>
<dbReference type="SMART" id="SM00320">
    <property type="entry name" value="WD40"/>
    <property type="match status" value="5"/>
</dbReference>
<accession>A0A8H5T7F1</accession>
<dbReference type="PROSITE" id="PS50082">
    <property type="entry name" value="WD_REPEATS_2"/>
    <property type="match status" value="1"/>
</dbReference>
<dbReference type="GO" id="GO:0016301">
    <property type="term" value="F:kinase activity"/>
    <property type="evidence" value="ECO:0007669"/>
    <property type="project" value="UniProtKB-KW"/>
</dbReference>
<name>A0A8H5T7F1_FUSHE</name>
<gene>
    <name evidence="2" type="ORF">FHETE_5762</name>
</gene>
<dbReference type="Pfam" id="PF00400">
    <property type="entry name" value="WD40"/>
    <property type="match status" value="1"/>
</dbReference>
<keyword evidence="3" id="KW-1185">Reference proteome</keyword>
<feature type="repeat" description="WD" evidence="1">
    <location>
        <begin position="249"/>
        <end position="290"/>
    </location>
</feature>
<evidence type="ECO:0000313" key="2">
    <source>
        <dbReference type="EMBL" id="KAF5667059.1"/>
    </source>
</evidence>
<dbReference type="AlphaFoldDB" id="A0A8H5T7F1"/>
<dbReference type="InterPro" id="IPR015943">
    <property type="entry name" value="WD40/YVTN_repeat-like_dom_sf"/>
</dbReference>
<dbReference type="InterPro" id="IPR001680">
    <property type="entry name" value="WD40_rpt"/>
</dbReference>
<keyword evidence="2" id="KW-0418">Kinase</keyword>
<dbReference type="Proteomes" id="UP000567885">
    <property type="component" value="Unassembled WGS sequence"/>
</dbReference>
<keyword evidence="2" id="KW-0808">Transferase</keyword>
<organism evidence="2 3">
    <name type="scientific">Fusarium heterosporum</name>
    <dbReference type="NCBI Taxonomy" id="42747"/>
    <lineage>
        <taxon>Eukaryota</taxon>
        <taxon>Fungi</taxon>
        <taxon>Dikarya</taxon>
        <taxon>Ascomycota</taxon>
        <taxon>Pezizomycotina</taxon>
        <taxon>Sordariomycetes</taxon>
        <taxon>Hypocreomycetidae</taxon>
        <taxon>Hypocreales</taxon>
        <taxon>Nectriaceae</taxon>
        <taxon>Fusarium</taxon>
        <taxon>Fusarium heterosporum species complex</taxon>
    </lineage>
</organism>